<dbReference type="InterPro" id="IPR050090">
    <property type="entry name" value="Tyrosine_recombinase_XerCD"/>
</dbReference>
<name>A0A2W1JKB9_9CYAN</name>
<dbReference type="PROSITE" id="PS51898">
    <property type="entry name" value="TYR_RECOMBINASE"/>
    <property type="match status" value="1"/>
</dbReference>
<dbReference type="InterPro" id="IPR011010">
    <property type="entry name" value="DNA_brk_join_enz"/>
</dbReference>
<evidence type="ECO:0000256" key="8">
    <source>
        <dbReference type="ARBA" id="ARBA00037721"/>
    </source>
</evidence>
<keyword evidence="5" id="KW-0229">DNA integration</keyword>
<evidence type="ECO:0000256" key="4">
    <source>
        <dbReference type="ARBA" id="ARBA00022490"/>
    </source>
</evidence>
<feature type="domain" description="Core-binding (CB)" evidence="12">
    <location>
        <begin position="4"/>
        <end position="87"/>
    </location>
</feature>
<dbReference type="GO" id="GO:0006310">
    <property type="term" value="P:DNA recombination"/>
    <property type="evidence" value="ECO:0007669"/>
    <property type="project" value="UniProtKB-KW"/>
</dbReference>
<evidence type="ECO:0000259" key="11">
    <source>
        <dbReference type="PROSITE" id="PS51898"/>
    </source>
</evidence>
<sequence length="322" mass="37141">MQATKPKKLLDQVRDVMRTKHYAYRTEESYVQWIRRFILFHNKRHPQEMSEPEVEAFLTHLAVHQDVAASTQNQALSALLFLYRYVLKQPLGDSIDAVRAKQSQHLPTVLTTGEVKRLLQGMSGIQQLFAKLLYGSGMRLTEGLRLRVKDLDFGHSQITVRETKGKRDRVTVLPQTLTPLLQAHFTQVKQIHQDDLAQGYGEVYLPNALERKYPEANREWIWQYVFPSTKRSIDPRSGKTRRHHLDQSVIRKAVKRAAQKVGINKKVGCHTLRHSFATHLLENGYDIRTLQELLGHKDLKTTMVYTHVLNQGVLGVRSPLDV</sequence>
<evidence type="ECO:0000256" key="10">
    <source>
        <dbReference type="PROSITE-ProRule" id="PRU01248"/>
    </source>
</evidence>
<comment type="subcellular location">
    <subcellularLocation>
        <location evidence="1">Cytoplasm</location>
    </subcellularLocation>
</comment>
<dbReference type="AlphaFoldDB" id="A0A2W1JKB9"/>
<dbReference type="InterPro" id="IPR004107">
    <property type="entry name" value="Integrase_SAM-like_N"/>
</dbReference>
<protein>
    <recommendedName>
        <fullName evidence="3">Tyrosine recombinase XerC</fullName>
    </recommendedName>
</protein>
<dbReference type="SUPFAM" id="SSF56349">
    <property type="entry name" value="DNA breaking-rejoining enzymes"/>
    <property type="match status" value="1"/>
</dbReference>
<comment type="subunit">
    <text evidence="9">Forms a cyclic heterotetrameric complex composed of two molecules of XerC and two molecules of XerD.</text>
</comment>
<dbReference type="InterPro" id="IPR011946">
    <property type="entry name" value="Integrase_integron-type"/>
</dbReference>
<comment type="caution">
    <text evidence="13">The sequence shown here is derived from an EMBL/GenBank/DDBJ whole genome shotgun (WGS) entry which is preliminary data.</text>
</comment>
<dbReference type="Pfam" id="PF00589">
    <property type="entry name" value="Phage_integrase"/>
    <property type="match status" value="1"/>
</dbReference>
<dbReference type="FunFam" id="1.10.443.10:FF:000007">
    <property type="entry name" value="Tyrosine recombinase XerC"/>
    <property type="match status" value="1"/>
</dbReference>
<keyword evidence="4" id="KW-0963">Cytoplasm</keyword>
<dbReference type="Gene3D" id="1.10.150.130">
    <property type="match status" value="1"/>
</dbReference>
<dbReference type="GO" id="GO:0003677">
    <property type="term" value="F:DNA binding"/>
    <property type="evidence" value="ECO:0007669"/>
    <property type="project" value="UniProtKB-UniRule"/>
</dbReference>
<keyword evidence="14" id="KW-1185">Reference proteome</keyword>
<evidence type="ECO:0000256" key="1">
    <source>
        <dbReference type="ARBA" id="ARBA00004496"/>
    </source>
</evidence>
<proteinExistence type="inferred from homology"/>
<keyword evidence="7" id="KW-0233">DNA recombination</keyword>
<evidence type="ECO:0000256" key="9">
    <source>
        <dbReference type="ARBA" id="ARBA00038613"/>
    </source>
</evidence>
<dbReference type="GO" id="GO:0015074">
    <property type="term" value="P:DNA integration"/>
    <property type="evidence" value="ECO:0007669"/>
    <property type="project" value="UniProtKB-KW"/>
</dbReference>
<dbReference type="InterPro" id="IPR044068">
    <property type="entry name" value="CB"/>
</dbReference>
<evidence type="ECO:0000256" key="6">
    <source>
        <dbReference type="ARBA" id="ARBA00023125"/>
    </source>
</evidence>
<dbReference type="Pfam" id="PF13495">
    <property type="entry name" value="Phage_int_SAM_4"/>
    <property type="match status" value="1"/>
</dbReference>
<organism evidence="13 14">
    <name type="scientific">Acaryochloris thomasi RCC1774</name>
    <dbReference type="NCBI Taxonomy" id="1764569"/>
    <lineage>
        <taxon>Bacteria</taxon>
        <taxon>Bacillati</taxon>
        <taxon>Cyanobacteriota</taxon>
        <taxon>Cyanophyceae</taxon>
        <taxon>Acaryochloridales</taxon>
        <taxon>Acaryochloridaceae</taxon>
        <taxon>Acaryochloris</taxon>
        <taxon>Acaryochloris thomasi</taxon>
    </lineage>
</organism>
<dbReference type="NCBIfam" id="TIGR02249">
    <property type="entry name" value="integrase_gron"/>
    <property type="match status" value="1"/>
</dbReference>
<evidence type="ECO:0000259" key="12">
    <source>
        <dbReference type="PROSITE" id="PS51900"/>
    </source>
</evidence>
<evidence type="ECO:0000313" key="13">
    <source>
        <dbReference type="EMBL" id="PZD73819.1"/>
    </source>
</evidence>
<feature type="domain" description="Tyr recombinase" evidence="11">
    <location>
        <begin position="105"/>
        <end position="318"/>
    </location>
</feature>
<reference evidence="13 14" key="1">
    <citation type="journal article" date="2018" name="Sci. Rep.">
        <title>A novel species of the marine cyanobacterium Acaryochloris with a unique pigment content and lifestyle.</title>
        <authorList>
            <person name="Partensky F."/>
            <person name="Six C."/>
            <person name="Ratin M."/>
            <person name="Garczarek L."/>
            <person name="Vaulot D."/>
            <person name="Probert I."/>
            <person name="Calteau A."/>
            <person name="Gourvil P."/>
            <person name="Marie D."/>
            <person name="Grebert T."/>
            <person name="Bouchier C."/>
            <person name="Le Panse S."/>
            <person name="Gachenot M."/>
            <person name="Rodriguez F."/>
            <person name="Garrido J.L."/>
        </authorList>
    </citation>
    <scope>NUCLEOTIDE SEQUENCE [LARGE SCALE GENOMIC DNA]</scope>
    <source>
        <strain evidence="13 14">RCC1774</strain>
    </source>
</reference>
<dbReference type="OrthoDB" id="9784359at2"/>
<keyword evidence="6 10" id="KW-0238">DNA-binding</keyword>
<evidence type="ECO:0000256" key="5">
    <source>
        <dbReference type="ARBA" id="ARBA00022908"/>
    </source>
</evidence>
<dbReference type="Proteomes" id="UP000248857">
    <property type="component" value="Unassembled WGS sequence"/>
</dbReference>
<dbReference type="PANTHER" id="PTHR30349:SF64">
    <property type="entry name" value="PROPHAGE INTEGRASE INTD-RELATED"/>
    <property type="match status" value="1"/>
</dbReference>
<dbReference type="GO" id="GO:0005737">
    <property type="term" value="C:cytoplasm"/>
    <property type="evidence" value="ECO:0007669"/>
    <property type="project" value="UniProtKB-SubCell"/>
</dbReference>
<dbReference type="Gene3D" id="1.10.443.10">
    <property type="entry name" value="Intergrase catalytic core"/>
    <property type="match status" value="1"/>
</dbReference>
<comment type="function">
    <text evidence="8">Site-specific tyrosine recombinase, which acts by catalyzing the cutting and rejoining of the recombining DNA molecules. The XerC-XerD complex is essential to convert dimers of the bacterial chromosome into monomers to permit their segregation at cell division. It also contributes to the segregational stability of plasmids.</text>
</comment>
<evidence type="ECO:0000256" key="2">
    <source>
        <dbReference type="ARBA" id="ARBA00006657"/>
    </source>
</evidence>
<dbReference type="InterPro" id="IPR010998">
    <property type="entry name" value="Integrase_recombinase_N"/>
</dbReference>
<evidence type="ECO:0000313" key="14">
    <source>
        <dbReference type="Proteomes" id="UP000248857"/>
    </source>
</evidence>
<evidence type="ECO:0000256" key="3">
    <source>
        <dbReference type="ARBA" id="ARBA00015804"/>
    </source>
</evidence>
<dbReference type="PANTHER" id="PTHR30349">
    <property type="entry name" value="PHAGE INTEGRASE-RELATED"/>
    <property type="match status" value="1"/>
</dbReference>
<dbReference type="EMBL" id="PQWO01000004">
    <property type="protein sequence ID" value="PZD73819.1"/>
    <property type="molecule type" value="Genomic_DNA"/>
</dbReference>
<dbReference type="InterPro" id="IPR013762">
    <property type="entry name" value="Integrase-like_cat_sf"/>
</dbReference>
<comment type="similarity">
    <text evidence="2">Belongs to the 'phage' integrase family. XerC subfamily.</text>
</comment>
<gene>
    <name evidence="13" type="primary">xerD_1</name>
    <name evidence="13" type="ORF">C1752_01626</name>
</gene>
<dbReference type="InterPro" id="IPR002104">
    <property type="entry name" value="Integrase_catalytic"/>
</dbReference>
<accession>A0A2W1JKB9</accession>
<evidence type="ECO:0000256" key="7">
    <source>
        <dbReference type="ARBA" id="ARBA00023172"/>
    </source>
</evidence>
<dbReference type="RefSeq" id="WP_110985598.1">
    <property type="nucleotide sequence ID" value="NZ_CAWNWM010000004.1"/>
</dbReference>
<dbReference type="PROSITE" id="PS51900">
    <property type="entry name" value="CB"/>
    <property type="match status" value="1"/>
</dbReference>